<keyword evidence="4 6" id="KW-1133">Transmembrane helix</keyword>
<feature type="transmembrane region" description="Helical" evidence="6">
    <location>
        <begin position="85"/>
        <end position="105"/>
    </location>
</feature>
<evidence type="ECO:0000256" key="3">
    <source>
        <dbReference type="ARBA" id="ARBA00022692"/>
    </source>
</evidence>
<dbReference type="Proteomes" id="UP000176329">
    <property type="component" value="Unassembled WGS sequence"/>
</dbReference>
<evidence type="ECO:0000313" key="7">
    <source>
        <dbReference type="EMBL" id="OGH62107.1"/>
    </source>
</evidence>
<dbReference type="PANTHER" id="PTHR42770:SF7">
    <property type="entry name" value="MEMBRANE PROTEIN"/>
    <property type="match status" value="1"/>
</dbReference>
<name>A0A1F6LRU3_9BACT</name>
<feature type="transmembrane region" description="Helical" evidence="6">
    <location>
        <begin position="229"/>
        <end position="250"/>
    </location>
</feature>
<feature type="transmembrane region" description="Helical" evidence="6">
    <location>
        <begin position="400"/>
        <end position="422"/>
    </location>
</feature>
<comment type="caution">
    <text evidence="7">The sequence shown here is derived from an EMBL/GenBank/DDBJ whole genome shotgun (WGS) entry which is preliminary data.</text>
</comment>
<evidence type="ECO:0000256" key="1">
    <source>
        <dbReference type="ARBA" id="ARBA00004651"/>
    </source>
</evidence>
<evidence type="ECO:0000256" key="2">
    <source>
        <dbReference type="ARBA" id="ARBA00022475"/>
    </source>
</evidence>
<keyword evidence="5 6" id="KW-0472">Membrane</keyword>
<evidence type="ECO:0000313" key="8">
    <source>
        <dbReference type="Proteomes" id="UP000176329"/>
    </source>
</evidence>
<dbReference type="InterPro" id="IPR002293">
    <property type="entry name" value="AA/rel_permease1"/>
</dbReference>
<comment type="subcellular location">
    <subcellularLocation>
        <location evidence="1">Cell membrane</location>
        <topology evidence="1">Multi-pass membrane protein</topology>
    </subcellularLocation>
</comment>
<keyword evidence="3 6" id="KW-0812">Transmembrane</keyword>
<evidence type="ECO:0000256" key="6">
    <source>
        <dbReference type="SAM" id="Phobius"/>
    </source>
</evidence>
<feature type="transmembrane region" description="Helical" evidence="6">
    <location>
        <begin position="125"/>
        <end position="145"/>
    </location>
</feature>
<feature type="transmembrane region" description="Helical" evidence="6">
    <location>
        <begin position="152"/>
        <end position="176"/>
    </location>
</feature>
<dbReference type="AlphaFoldDB" id="A0A1F6LRU3"/>
<keyword evidence="2" id="KW-1003">Cell membrane</keyword>
<dbReference type="InterPro" id="IPR050367">
    <property type="entry name" value="APC_superfamily"/>
</dbReference>
<evidence type="ECO:0000256" key="5">
    <source>
        <dbReference type="ARBA" id="ARBA00023136"/>
    </source>
</evidence>
<dbReference type="EMBL" id="MFPV01000020">
    <property type="protein sequence ID" value="OGH62107.1"/>
    <property type="molecule type" value="Genomic_DNA"/>
</dbReference>
<sequence>MLAESEPPKILPRILKRFDLVTIYFAIIFGSYGAAQMTSHGWAGIPMLLLATITFLIPCMLGAFELGTLFPSEGGIYVWTHKTFGAIHGFIAGWLSWVPIFLLVPLDASVIIAHLQYALGQEWSLFAQVAAQIVFVWVLFGVCTLRLRISLTVVNIMFFVAMGTAVTALIAGLMHVGGAATPITSDIYSFDLSKHGALFSAAVLWLLGAEVPFNMGAEFSEHKKTARTMFLWGTATLLVGYIIGIIGILLTTDASAVDATTGLARAVTTLSPIAGTIVSIGICFAVFAQATSTMNAYSRLLFIGGIEKRAPSVMGTVSEKNKSPWPALLVQAAVATMVILVFATQTTSAVTFNLYLAGLVAVWCASLFYIYLGLLRARKSLQSLYAERAATVWKIPGGRVGLWLTCAVGVVFNALAIYYVFAKPWVDGISVDGWRAWLGVTSCLIILIGVVVFYVSRKK</sequence>
<feature type="transmembrane region" description="Helical" evidence="6">
    <location>
        <begin position="270"/>
        <end position="290"/>
    </location>
</feature>
<feature type="transmembrane region" description="Helical" evidence="6">
    <location>
        <begin position="18"/>
        <end position="35"/>
    </location>
</feature>
<feature type="transmembrane region" description="Helical" evidence="6">
    <location>
        <begin position="352"/>
        <end position="372"/>
    </location>
</feature>
<dbReference type="Pfam" id="PF13520">
    <property type="entry name" value="AA_permease_2"/>
    <property type="match status" value="1"/>
</dbReference>
<feature type="transmembrane region" description="Helical" evidence="6">
    <location>
        <begin position="196"/>
        <end position="217"/>
    </location>
</feature>
<evidence type="ECO:0008006" key="9">
    <source>
        <dbReference type="Google" id="ProtNLM"/>
    </source>
</evidence>
<dbReference type="GO" id="GO:0005886">
    <property type="term" value="C:plasma membrane"/>
    <property type="evidence" value="ECO:0007669"/>
    <property type="project" value="UniProtKB-SubCell"/>
</dbReference>
<dbReference type="PIRSF" id="PIRSF006060">
    <property type="entry name" value="AA_transporter"/>
    <property type="match status" value="1"/>
</dbReference>
<feature type="transmembrane region" description="Helical" evidence="6">
    <location>
        <begin position="328"/>
        <end position="346"/>
    </location>
</feature>
<dbReference type="PANTHER" id="PTHR42770">
    <property type="entry name" value="AMINO ACID TRANSPORTER-RELATED"/>
    <property type="match status" value="1"/>
</dbReference>
<organism evidence="7 8">
    <name type="scientific">Candidatus Magasanikbacteria bacterium RIFCSPHIGHO2_01_FULL_50_8</name>
    <dbReference type="NCBI Taxonomy" id="1798674"/>
    <lineage>
        <taxon>Bacteria</taxon>
        <taxon>Candidatus Magasanikiibacteriota</taxon>
    </lineage>
</organism>
<evidence type="ECO:0000256" key="4">
    <source>
        <dbReference type="ARBA" id="ARBA00022989"/>
    </source>
</evidence>
<feature type="transmembrane region" description="Helical" evidence="6">
    <location>
        <begin position="41"/>
        <end position="64"/>
    </location>
</feature>
<gene>
    <name evidence="7" type="ORF">A2848_01365</name>
</gene>
<accession>A0A1F6LRU3</accession>
<feature type="transmembrane region" description="Helical" evidence="6">
    <location>
        <begin position="434"/>
        <end position="455"/>
    </location>
</feature>
<dbReference type="GO" id="GO:0022857">
    <property type="term" value="F:transmembrane transporter activity"/>
    <property type="evidence" value="ECO:0007669"/>
    <property type="project" value="InterPro"/>
</dbReference>
<dbReference type="Gene3D" id="1.20.1740.10">
    <property type="entry name" value="Amino acid/polyamine transporter I"/>
    <property type="match status" value="1"/>
</dbReference>
<proteinExistence type="predicted"/>
<reference evidence="7 8" key="1">
    <citation type="journal article" date="2016" name="Nat. Commun.">
        <title>Thousands of microbial genomes shed light on interconnected biogeochemical processes in an aquifer system.</title>
        <authorList>
            <person name="Anantharaman K."/>
            <person name="Brown C.T."/>
            <person name="Hug L.A."/>
            <person name="Sharon I."/>
            <person name="Castelle C.J."/>
            <person name="Probst A.J."/>
            <person name="Thomas B.C."/>
            <person name="Singh A."/>
            <person name="Wilkins M.J."/>
            <person name="Karaoz U."/>
            <person name="Brodie E.L."/>
            <person name="Williams K.H."/>
            <person name="Hubbard S.S."/>
            <person name="Banfield J.F."/>
        </authorList>
    </citation>
    <scope>NUCLEOTIDE SEQUENCE [LARGE SCALE GENOMIC DNA]</scope>
</reference>
<protein>
    <recommendedName>
        <fullName evidence="9">Amino acid permease/ SLC12A domain-containing protein</fullName>
    </recommendedName>
</protein>